<dbReference type="InterPro" id="IPR003660">
    <property type="entry name" value="HAMP_dom"/>
</dbReference>
<dbReference type="GO" id="GO:0016020">
    <property type="term" value="C:membrane"/>
    <property type="evidence" value="ECO:0007669"/>
    <property type="project" value="UniProtKB-SubCell"/>
</dbReference>
<accession>A0A9D2MZQ4</accession>
<dbReference type="Pfam" id="PF06580">
    <property type="entry name" value="His_kinase"/>
    <property type="match status" value="1"/>
</dbReference>
<feature type="domain" description="Histidine kinase" evidence="9">
    <location>
        <begin position="398"/>
        <end position="501"/>
    </location>
</feature>
<dbReference type="PROSITE" id="PS50885">
    <property type="entry name" value="HAMP"/>
    <property type="match status" value="1"/>
</dbReference>
<name>A0A9D2MZQ4_9FIRM</name>
<dbReference type="CDD" id="cd06225">
    <property type="entry name" value="HAMP"/>
    <property type="match status" value="1"/>
</dbReference>
<dbReference type="InterPro" id="IPR036890">
    <property type="entry name" value="HATPase_C_sf"/>
</dbReference>
<feature type="transmembrane region" description="Helical" evidence="8">
    <location>
        <begin position="26"/>
        <end position="52"/>
    </location>
</feature>
<dbReference type="SMART" id="SM00304">
    <property type="entry name" value="HAMP"/>
    <property type="match status" value="1"/>
</dbReference>
<dbReference type="InterPro" id="IPR003594">
    <property type="entry name" value="HATPase_dom"/>
</dbReference>
<keyword evidence="8" id="KW-0812">Transmembrane</keyword>
<evidence type="ECO:0000259" key="9">
    <source>
        <dbReference type="PROSITE" id="PS50109"/>
    </source>
</evidence>
<comment type="caution">
    <text evidence="11">The sequence shown here is derived from an EMBL/GenBank/DDBJ whole genome shotgun (WGS) entry which is preliminary data.</text>
</comment>
<evidence type="ECO:0000259" key="10">
    <source>
        <dbReference type="PROSITE" id="PS50885"/>
    </source>
</evidence>
<dbReference type="AlphaFoldDB" id="A0A9D2MZQ4"/>
<protein>
    <recommendedName>
        <fullName evidence="3">histidine kinase</fullName>
        <ecNumber evidence="3">2.7.13.3</ecNumber>
    </recommendedName>
</protein>
<dbReference type="Pfam" id="PF00672">
    <property type="entry name" value="HAMP"/>
    <property type="match status" value="1"/>
</dbReference>
<evidence type="ECO:0000256" key="8">
    <source>
        <dbReference type="SAM" id="Phobius"/>
    </source>
</evidence>
<keyword evidence="8" id="KW-0472">Membrane</keyword>
<evidence type="ECO:0000313" key="12">
    <source>
        <dbReference type="Proteomes" id="UP000823910"/>
    </source>
</evidence>
<evidence type="ECO:0000256" key="6">
    <source>
        <dbReference type="ARBA" id="ARBA00022777"/>
    </source>
</evidence>
<keyword evidence="5" id="KW-0808">Transferase</keyword>
<reference evidence="11" key="2">
    <citation type="submission" date="2021-04" db="EMBL/GenBank/DDBJ databases">
        <authorList>
            <person name="Gilroy R."/>
        </authorList>
    </citation>
    <scope>NUCLEOTIDE SEQUENCE</scope>
    <source>
        <strain evidence="11">CHK180-15479</strain>
    </source>
</reference>
<evidence type="ECO:0000256" key="4">
    <source>
        <dbReference type="ARBA" id="ARBA00022553"/>
    </source>
</evidence>
<dbReference type="InterPro" id="IPR050640">
    <property type="entry name" value="Bact_2-comp_sensor_kinase"/>
</dbReference>
<comment type="subcellular location">
    <subcellularLocation>
        <location evidence="2">Membrane</location>
    </subcellularLocation>
</comment>
<dbReference type="PROSITE" id="PS50109">
    <property type="entry name" value="HIS_KIN"/>
    <property type="match status" value="1"/>
</dbReference>
<dbReference type="EMBL" id="DWWT01000017">
    <property type="protein sequence ID" value="HJC05413.1"/>
    <property type="molecule type" value="Genomic_DNA"/>
</dbReference>
<reference evidence="11" key="1">
    <citation type="journal article" date="2021" name="PeerJ">
        <title>Extensive microbial diversity within the chicken gut microbiome revealed by metagenomics and culture.</title>
        <authorList>
            <person name="Gilroy R."/>
            <person name="Ravi A."/>
            <person name="Getino M."/>
            <person name="Pursley I."/>
            <person name="Horton D.L."/>
            <person name="Alikhan N.F."/>
            <person name="Baker D."/>
            <person name="Gharbi K."/>
            <person name="Hall N."/>
            <person name="Watson M."/>
            <person name="Adriaenssens E.M."/>
            <person name="Foster-Nyarko E."/>
            <person name="Jarju S."/>
            <person name="Secka A."/>
            <person name="Antonio M."/>
            <person name="Oren A."/>
            <person name="Chaudhuri R.R."/>
            <person name="La Ragione R."/>
            <person name="Hildebrand F."/>
            <person name="Pallen M.J."/>
        </authorList>
    </citation>
    <scope>NUCLEOTIDE SEQUENCE</scope>
    <source>
        <strain evidence="11">CHK180-15479</strain>
    </source>
</reference>
<sequence>MEIHSIKPARDSIRSWWLSISLKKKFGAFAAAVVLTTAIIALLSLFAANFAFFGFGTILEDNAKCHRFQSAISQEALAFNTYVRGKNDETLGAYESACKETALALQSLPFSYEAIGRERYAKTWSIHNTYESYILSRDKVAALDSSAPGYVESLYEVFSLQNYLEQYAEVLTALTLEAGNTDYLNRLPIFRVLPWLLLTLGAALIWLVLRFTRLLRHSVVSPVESLALLSRKIAQNDFSAPDLPVESRDEVGELVHAFNLMKHATASYITALREKQEMAERLHSEELERVNTEKALEATRLEMLKSQVNPHFLFNTLNTIACMAQLEEAATTEKMITSMSSLLRYNLKTTENEVILARELKIVEDYLYIQQIRFGSRIHYRKRVDVDEHSVLIPSFSLQPLVENAIIHGLAKKEQGGTLHLHIWSRQNQIVLSVADSGAGMDKKRLEELRDACKKESTSKAGIGLGNIYKRLQMMYQDGELCIYSRANIGTVVQLRIPLKKS</sequence>
<keyword evidence="6 11" id="KW-0418">Kinase</keyword>
<evidence type="ECO:0000256" key="3">
    <source>
        <dbReference type="ARBA" id="ARBA00012438"/>
    </source>
</evidence>
<organism evidence="11 12">
    <name type="scientific">Candidatus Enterocloster excrementipullorum</name>
    <dbReference type="NCBI Taxonomy" id="2838559"/>
    <lineage>
        <taxon>Bacteria</taxon>
        <taxon>Bacillati</taxon>
        <taxon>Bacillota</taxon>
        <taxon>Clostridia</taxon>
        <taxon>Lachnospirales</taxon>
        <taxon>Lachnospiraceae</taxon>
        <taxon>Enterocloster</taxon>
    </lineage>
</organism>
<dbReference type="EC" id="2.7.13.3" evidence="3"/>
<evidence type="ECO:0000256" key="7">
    <source>
        <dbReference type="ARBA" id="ARBA00023012"/>
    </source>
</evidence>
<proteinExistence type="predicted"/>
<dbReference type="SUPFAM" id="SSF158472">
    <property type="entry name" value="HAMP domain-like"/>
    <property type="match status" value="1"/>
</dbReference>
<dbReference type="Gene3D" id="6.10.340.10">
    <property type="match status" value="1"/>
</dbReference>
<dbReference type="Proteomes" id="UP000823910">
    <property type="component" value="Unassembled WGS sequence"/>
</dbReference>
<evidence type="ECO:0000256" key="5">
    <source>
        <dbReference type="ARBA" id="ARBA00022679"/>
    </source>
</evidence>
<dbReference type="InterPro" id="IPR005467">
    <property type="entry name" value="His_kinase_dom"/>
</dbReference>
<dbReference type="InterPro" id="IPR010559">
    <property type="entry name" value="Sig_transdc_His_kin_internal"/>
</dbReference>
<evidence type="ECO:0000256" key="1">
    <source>
        <dbReference type="ARBA" id="ARBA00000085"/>
    </source>
</evidence>
<dbReference type="Pfam" id="PF02518">
    <property type="entry name" value="HATPase_c"/>
    <property type="match status" value="1"/>
</dbReference>
<feature type="domain" description="HAMP" evidence="10">
    <location>
        <begin position="217"/>
        <end position="270"/>
    </location>
</feature>
<feature type="transmembrane region" description="Helical" evidence="8">
    <location>
        <begin position="192"/>
        <end position="209"/>
    </location>
</feature>
<comment type="catalytic activity">
    <reaction evidence="1">
        <text>ATP + protein L-histidine = ADP + protein N-phospho-L-histidine.</text>
        <dbReference type="EC" id="2.7.13.3"/>
    </reaction>
</comment>
<keyword evidence="4" id="KW-0597">Phosphoprotein</keyword>
<dbReference type="PANTHER" id="PTHR34220:SF7">
    <property type="entry name" value="SENSOR HISTIDINE KINASE YPDA"/>
    <property type="match status" value="1"/>
</dbReference>
<dbReference type="Gene3D" id="3.30.565.10">
    <property type="entry name" value="Histidine kinase-like ATPase, C-terminal domain"/>
    <property type="match status" value="1"/>
</dbReference>
<keyword evidence="7" id="KW-0902">Two-component regulatory system</keyword>
<dbReference type="PANTHER" id="PTHR34220">
    <property type="entry name" value="SENSOR HISTIDINE KINASE YPDA"/>
    <property type="match status" value="1"/>
</dbReference>
<evidence type="ECO:0000313" key="11">
    <source>
        <dbReference type="EMBL" id="HJC05413.1"/>
    </source>
</evidence>
<dbReference type="GO" id="GO:0000155">
    <property type="term" value="F:phosphorelay sensor kinase activity"/>
    <property type="evidence" value="ECO:0007669"/>
    <property type="project" value="InterPro"/>
</dbReference>
<keyword evidence="8" id="KW-1133">Transmembrane helix</keyword>
<gene>
    <name evidence="11" type="ORF">H9704_04570</name>
</gene>
<dbReference type="SUPFAM" id="SSF55874">
    <property type="entry name" value="ATPase domain of HSP90 chaperone/DNA topoisomerase II/histidine kinase"/>
    <property type="match status" value="1"/>
</dbReference>
<evidence type="ECO:0000256" key="2">
    <source>
        <dbReference type="ARBA" id="ARBA00004370"/>
    </source>
</evidence>